<keyword evidence="2" id="KW-0809">Transit peptide</keyword>
<dbReference type="GO" id="GO:0005739">
    <property type="term" value="C:mitochondrion"/>
    <property type="evidence" value="ECO:0007669"/>
    <property type="project" value="UniProtKB-SubCell"/>
</dbReference>
<dbReference type="OMA" id="ACYRVGL"/>
<organism evidence="9 10">
    <name type="scientific">Dufourea novaeangliae</name>
    <name type="common">Sweat bee</name>
    <dbReference type="NCBI Taxonomy" id="178035"/>
    <lineage>
        <taxon>Eukaryota</taxon>
        <taxon>Metazoa</taxon>
        <taxon>Ecdysozoa</taxon>
        <taxon>Arthropoda</taxon>
        <taxon>Hexapoda</taxon>
        <taxon>Insecta</taxon>
        <taxon>Pterygota</taxon>
        <taxon>Neoptera</taxon>
        <taxon>Endopterygota</taxon>
        <taxon>Hymenoptera</taxon>
        <taxon>Apocrita</taxon>
        <taxon>Aculeata</taxon>
        <taxon>Apoidea</taxon>
        <taxon>Anthophila</taxon>
        <taxon>Halictidae</taxon>
        <taxon>Rophitinae</taxon>
        <taxon>Dufourea</taxon>
    </lineage>
</organism>
<dbReference type="SUPFAM" id="SSF69065">
    <property type="entry name" value="RNase III domain-like"/>
    <property type="match status" value="1"/>
</dbReference>
<keyword evidence="3 9" id="KW-0689">Ribosomal protein</keyword>
<evidence type="ECO:0000256" key="7">
    <source>
        <dbReference type="ARBA" id="ARBA00035187"/>
    </source>
</evidence>
<dbReference type="OrthoDB" id="444135at2759"/>
<dbReference type="Gene3D" id="1.10.1520.10">
    <property type="entry name" value="Ribonuclease III domain"/>
    <property type="match status" value="1"/>
</dbReference>
<dbReference type="InterPro" id="IPR036389">
    <property type="entry name" value="RNase_III_sf"/>
</dbReference>
<protein>
    <recommendedName>
        <fullName evidence="7">Large ribosomal subunit protein mL44</fullName>
    </recommendedName>
</protein>
<evidence type="ECO:0000256" key="1">
    <source>
        <dbReference type="ARBA" id="ARBA00004173"/>
    </source>
</evidence>
<sequence length="313" mass="35951">MNRLRLCFNSLANVKSVNYESCRHVKRWVYPTLEEINRRRKRLPPQPEPKRSAFIEWNRDAELYAFNQRLSENFETEKLNQALTHRSYIIREEDKQRQMGIKDPKLEIQHNEDFIKKGREITSKVVKNYLNKYLPRVPEPGIIAFHEYLMSQEILATASLHLGTKDIILSSEHPVKEETLAKTFLALVAALAESVTNDHASVFVQDFLIVGLATKDLREIWQPSEPFDMLNSIVSVEKNTFVEPRIIGHAGKNTLLSAYQIAVYSNKQFLGSGFGQTIKEAKNVAAMNALCRMFGLIDSSQPLRFDQTVNLSV</sequence>
<dbReference type="EMBL" id="KQ434782">
    <property type="protein sequence ID" value="KZC04619.1"/>
    <property type="molecule type" value="Genomic_DNA"/>
</dbReference>
<reference evidence="9 10" key="1">
    <citation type="submission" date="2015-07" db="EMBL/GenBank/DDBJ databases">
        <title>The genome of Dufourea novaeangliae.</title>
        <authorList>
            <person name="Pan H."/>
            <person name="Kapheim K."/>
        </authorList>
    </citation>
    <scope>NUCLEOTIDE SEQUENCE [LARGE SCALE GENOMIC DNA]</scope>
    <source>
        <strain evidence="9">0120121106</strain>
        <tissue evidence="9">Whole body</tissue>
    </source>
</reference>
<comment type="subcellular location">
    <subcellularLocation>
        <location evidence="1">Mitochondrion</location>
    </subcellularLocation>
</comment>
<dbReference type="Proteomes" id="UP000076502">
    <property type="component" value="Unassembled WGS sequence"/>
</dbReference>
<keyword evidence="10" id="KW-1185">Reference proteome</keyword>
<dbReference type="InterPro" id="IPR044444">
    <property type="entry name" value="Ribosomal_mL44_DSRM_metazoa"/>
</dbReference>
<name>A0A154NY74_DUFNO</name>
<dbReference type="GO" id="GO:1990904">
    <property type="term" value="C:ribonucleoprotein complex"/>
    <property type="evidence" value="ECO:0007669"/>
    <property type="project" value="UniProtKB-KW"/>
</dbReference>
<dbReference type="SUPFAM" id="SSF54768">
    <property type="entry name" value="dsRNA-binding domain-like"/>
    <property type="match status" value="1"/>
</dbReference>
<accession>A0A154NY74</accession>
<evidence type="ECO:0000313" key="9">
    <source>
        <dbReference type="EMBL" id="KZC04619.1"/>
    </source>
</evidence>
<keyword evidence="5" id="KW-0687">Ribonucleoprotein</keyword>
<evidence type="ECO:0000256" key="3">
    <source>
        <dbReference type="ARBA" id="ARBA00022980"/>
    </source>
</evidence>
<dbReference type="GO" id="GO:0005840">
    <property type="term" value="C:ribosome"/>
    <property type="evidence" value="ECO:0007669"/>
    <property type="project" value="UniProtKB-KW"/>
</dbReference>
<dbReference type="SMART" id="SM00535">
    <property type="entry name" value="RIBOc"/>
    <property type="match status" value="1"/>
</dbReference>
<keyword evidence="4" id="KW-0496">Mitochondrion</keyword>
<dbReference type="Gene3D" id="3.30.160.20">
    <property type="match status" value="1"/>
</dbReference>
<dbReference type="InterPro" id="IPR000999">
    <property type="entry name" value="RNase_III_dom"/>
</dbReference>
<dbReference type="Pfam" id="PF22892">
    <property type="entry name" value="DSRM_MRPL44"/>
    <property type="match status" value="1"/>
</dbReference>
<feature type="domain" description="RNase III" evidence="8">
    <location>
        <begin position="77"/>
        <end position="215"/>
    </location>
</feature>
<evidence type="ECO:0000256" key="5">
    <source>
        <dbReference type="ARBA" id="ARBA00023274"/>
    </source>
</evidence>
<evidence type="ECO:0000256" key="6">
    <source>
        <dbReference type="ARBA" id="ARBA00024034"/>
    </source>
</evidence>
<gene>
    <name evidence="9" type="ORF">WN55_00694</name>
</gene>
<evidence type="ECO:0000256" key="4">
    <source>
        <dbReference type="ARBA" id="ARBA00023128"/>
    </source>
</evidence>
<dbReference type="AlphaFoldDB" id="A0A154NY74"/>
<dbReference type="InterPro" id="IPR055189">
    <property type="entry name" value="RM44_endonuclase"/>
</dbReference>
<dbReference type="GO" id="GO:0003725">
    <property type="term" value="F:double-stranded RNA binding"/>
    <property type="evidence" value="ECO:0007669"/>
    <property type="project" value="InterPro"/>
</dbReference>
<proteinExistence type="inferred from homology"/>
<dbReference type="GO" id="GO:0006396">
    <property type="term" value="P:RNA processing"/>
    <property type="evidence" value="ECO:0007669"/>
    <property type="project" value="InterPro"/>
</dbReference>
<evidence type="ECO:0000259" key="8">
    <source>
        <dbReference type="SMART" id="SM00535"/>
    </source>
</evidence>
<dbReference type="STRING" id="178035.A0A154NY74"/>
<dbReference type="GO" id="GO:0004525">
    <property type="term" value="F:ribonuclease III activity"/>
    <property type="evidence" value="ECO:0007669"/>
    <property type="project" value="InterPro"/>
</dbReference>
<comment type="similarity">
    <text evidence="6">Belongs to the ribonuclease III family. Mitochondrion-specific ribosomal protein mL44 subfamily.</text>
</comment>
<evidence type="ECO:0000256" key="2">
    <source>
        <dbReference type="ARBA" id="ARBA00022946"/>
    </source>
</evidence>
<dbReference type="CDD" id="cd19874">
    <property type="entry name" value="DSRM_MRPL44"/>
    <property type="match status" value="1"/>
</dbReference>
<dbReference type="Pfam" id="PF22935">
    <property type="entry name" value="RM44_endonuclase"/>
    <property type="match status" value="1"/>
</dbReference>
<evidence type="ECO:0000313" key="10">
    <source>
        <dbReference type="Proteomes" id="UP000076502"/>
    </source>
</evidence>
<dbReference type="GO" id="GO:0010468">
    <property type="term" value="P:regulation of gene expression"/>
    <property type="evidence" value="ECO:0007669"/>
    <property type="project" value="UniProtKB-ARBA"/>
</dbReference>